<keyword evidence="3" id="KW-1185">Reference proteome</keyword>
<sequence length="437" mass="50327">MGISEPKPQLSKEQMMFSGLEQKKRRVFPLNEKIQDLINREWRKPERKGSLPPAQKRRYPFDDPAVGSRVPSIPRCGVSSPFRGHLSTKSNAFCIGQSSRLSDQYQIRDHMVIHYNKILSAKAAVDCSVPKSLIKSVKHSDQRRRERMKKEVAQLERTSSHSAASSRPCSRDSTDSIILRKDYNDPHSHPRRHSPYSDPGPIYTPLPLQSPGHTGKLHDWHPECYRLHSGLSHATAWTSPCKFQDNQSKTYSGDLLEKHSHHFTTKERPFTPRTLKTQAKSALAQSRYYTPPRRKTRRTASETQTDISRLVYRLLEKSIVQLDVQNKGCVLQLYSNKVPKVFDTYCERRRAIPHQSEICELKSSAIRKIHSEEEELSYLKFVADVTNEILTLGLFSDRVVERLFQRHLEENRHRLDEVRAAELLSVLLFNIAPCTAS</sequence>
<evidence type="ECO:0000313" key="2">
    <source>
        <dbReference type="EMBL" id="CAJ0959496.1"/>
    </source>
</evidence>
<proteinExistence type="predicted"/>
<gene>
    <name evidence="2" type="ORF">RIMI_LOCUS16832029</name>
</gene>
<protein>
    <recommendedName>
        <fullName evidence="4">Spermatogenesis associated 7</fullName>
    </recommendedName>
</protein>
<reference evidence="2" key="1">
    <citation type="submission" date="2023-07" db="EMBL/GenBank/DDBJ databases">
        <authorList>
            <person name="Stuckert A."/>
        </authorList>
    </citation>
    <scope>NUCLEOTIDE SEQUENCE</scope>
</reference>
<dbReference type="PANTHER" id="PTHR14917:SF2">
    <property type="entry name" value="SPERMATOGENESIS-ASSOCIATED PROTEIN 7"/>
    <property type="match status" value="1"/>
</dbReference>
<name>A0ABN9M5J8_9NEOB</name>
<evidence type="ECO:0000256" key="1">
    <source>
        <dbReference type="SAM" id="MobiDB-lite"/>
    </source>
</evidence>
<dbReference type="EMBL" id="CAUEEQ010047821">
    <property type="protein sequence ID" value="CAJ0959496.1"/>
    <property type="molecule type" value="Genomic_DNA"/>
</dbReference>
<feature type="compositionally biased region" description="Basic and acidic residues" evidence="1">
    <location>
        <begin position="138"/>
        <end position="154"/>
    </location>
</feature>
<evidence type="ECO:0000313" key="3">
    <source>
        <dbReference type="Proteomes" id="UP001176940"/>
    </source>
</evidence>
<feature type="compositionally biased region" description="Basic and acidic residues" evidence="1">
    <location>
        <begin position="169"/>
        <end position="188"/>
    </location>
</feature>
<organism evidence="2 3">
    <name type="scientific">Ranitomeya imitator</name>
    <name type="common">mimic poison frog</name>
    <dbReference type="NCBI Taxonomy" id="111125"/>
    <lineage>
        <taxon>Eukaryota</taxon>
        <taxon>Metazoa</taxon>
        <taxon>Chordata</taxon>
        <taxon>Craniata</taxon>
        <taxon>Vertebrata</taxon>
        <taxon>Euteleostomi</taxon>
        <taxon>Amphibia</taxon>
        <taxon>Batrachia</taxon>
        <taxon>Anura</taxon>
        <taxon>Neobatrachia</taxon>
        <taxon>Hyloidea</taxon>
        <taxon>Dendrobatidae</taxon>
        <taxon>Dendrobatinae</taxon>
        <taxon>Ranitomeya</taxon>
    </lineage>
</organism>
<accession>A0ABN9M5J8</accession>
<comment type="caution">
    <text evidence="2">The sequence shown here is derived from an EMBL/GenBank/DDBJ whole genome shotgun (WGS) entry which is preliminary data.</text>
</comment>
<dbReference type="PANTHER" id="PTHR14917">
    <property type="entry name" value="SPERMATOGENESIS-ASSOCIATED PROTEIN 7"/>
    <property type="match status" value="1"/>
</dbReference>
<feature type="region of interest" description="Disordered" evidence="1">
    <location>
        <begin position="136"/>
        <end position="214"/>
    </location>
</feature>
<dbReference type="Pfam" id="PF15244">
    <property type="entry name" value="HSD3"/>
    <property type="match status" value="2"/>
</dbReference>
<dbReference type="InterPro" id="IPR029357">
    <property type="entry name" value="SPATA7"/>
</dbReference>
<dbReference type="Proteomes" id="UP001176940">
    <property type="component" value="Unassembled WGS sequence"/>
</dbReference>
<feature type="region of interest" description="Disordered" evidence="1">
    <location>
        <begin position="44"/>
        <end position="66"/>
    </location>
</feature>
<evidence type="ECO:0008006" key="4">
    <source>
        <dbReference type="Google" id="ProtNLM"/>
    </source>
</evidence>